<feature type="domain" description="ABC transporter" evidence="5">
    <location>
        <begin position="2"/>
        <end position="235"/>
    </location>
</feature>
<evidence type="ECO:0000313" key="7">
    <source>
        <dbReference type="Proteomes" id="UP001556617"/>
    </source>
</evidence>
<comment type="similarity">
    <text evidence="1">Belongs to the ABC transporter superfamily.</text>
</comment>
<keyword evidence="7" id="KW-1185">Reference proteome</keyword>
<dbReference type="EMBL" id="JBFPER010000001">
    <property type="protein sequence ID" value="MEX0381559.1"/>
    <property type="molecule type" value="Genomic_DNA"/>
</dbReference>
<name>A0ABV3S535_9LACO</name>
<sequence length="301" mass="33604">MLIAKNISKTFAKTNNAVSDISLSMKEGKIIGLLGVNGAGKTTTIKMLSGLLNPDTGHIFIDDIELTSQTKYLKNKLNIIPGGERNLYWRLTGRENLEYFGSLYGLRGKKCDDQINEILSTVQLINAADILVENYSKGMKQRLQIARGLINDPTYIFLDEPTLGLDILIAKEVRQHLKHLAVDKQKGILLTSHYIREVEELCDYIYVLDAGNIIFEGTPTQLNQQLTIDSDVVSLTVDDTTKIVGFFKQYVVSENELTISVESLQATLAHLSSENISVLDIKITRHTLEDSLVTLFKETAK</sequence>
<dbReference type="InterPro" id="IPR003439">
    <property type="entry name" value="ABC_transporter-like_ATP-bd"/>
</dbReference>
<evidence type="ECO:0000256" key="2">
    <source>
        <dbReference type="ARBA" id="ARBA00022448"/>
    </source>
</evidence>
<keyword evidence="2" id="KW-0813">Transport</keyword>
<dbReference type="PROSITE" id="PS00211">
    <property type="entry name" value="ABC_TRANSPORTER_1"/>
    <property type="match status" value="1"/>
</dbReference>
<gene>
    <name evidence="6" type="ORF">AB3K24_09490</name>
</gene>
<dbReference type="SMART" id="SM00382">
    <property type="entry name" value="AAA"/>
    <property type="match status" value="1"/>
</dbReference>
<evidence type="ECO:0000256" key="3">
    <source>
        <dbReference type="ARBA" id="ARBA00022741"/>
    </source>
</evidence>
<dbReference type="InterPro" id="IPR003593">
    <property type="entry name" value="AAA+_ATPase"/>
</dbReference>
<protein>
    <submittedName>
        <fullName evidence="6">ABC transporter ATP-binding protein</fullName>
    </submittedName>
</protein>
<dbReference type="Pfam" id="PF00005">
    <property type="entry name" value="ABC_tran"/>
    <property type="match status" value="1"/>
</dbReference>
<dbReference type="RefSeq" id="WP_367975362.1">
    <property type="nucleotide sequence ID" value="NZ_JBFPEQ010000001.1"/>
</dbReference>
<keyword evidence="3" id="KW-0547">Nucleotide-binding</keyword>
<keyword evidence="4 6" id="KW-0067">ATP-binding</keyword>
<accession>A0ABV3S535</accession>
<dbReference type="Gene3D" id="3.40.50.300">
    <property type="entry name" value="P-loop containing nucleotide triphosphate hydrolases"/>
    <property type="match status" value="1"/>
</dbReference>
<evidence type="ECO:0000259" key="5">
    <source>
        <dbReference type="PROSITE" id="PS50893"/>
    </source>
</evidence>
<dbReference type="PANTHER" id="PTHR42711">
    <property type="entry name" value="ABC TRANSPORTER ATP-BINDING PROTEIN"/>
    <property type="match status" value="1"/>
</dbReference>
<dbReference type="SUPFAM" id="SSF52540">
    <property type="entry name" value="P-loop containing nucleoside triphosphate hydrolases"/>
    <property type="match status" value="1"/>
</dbReference>
<organism evidence="6 7">
    <name type="scientific">Leuconostoc aquikimchii</name>
    <dbReference type="NCBI Taxonomy" id="3236804"/>
    <lineage>
        <taxon>Bacteria</taxon>
        <taxon>Bacillati</taxon>
        <taxon>Bacillota</taxon>
        <taxon>Bacilli</taxon>
        <taxon>Lactobacillales</taxon>
        <taxon>Lactobacillaceae</taxon>
        <taxon>Leuconostoc</taxon>
    </lineage>
</organism>
<evidence type="ECO:0000313" key="6">
    <source>
        <dbReference type="EMBL" id="MEX0381559.1"/>
    </source>
</evidence>
<dbReference type="PANTHER" id="PTHR42711:SF5">
    <property type="entry name" value="ABC TRANSPORTER ATP-BINDING PROTEIN NATA"/>
    <property type="match status" value="1"/>
</dbReference>
<proteinExistence type="inferred from homology"/>
<dbReference type="InterPro" id="IPR027417">
    <property type="entry name" value="P-loop_NTPase"/>
</dbReference>
<dbReference type="GO" id="GO:0005524">
    <property type="term" value="F:ATP binding"/>
    <property type="evidence" value="ECO:0007669"/>
    <property type="project" value="UniProtKB-KW"/>
</dbReference>
<dbReference type="PROSITE" id="PS50893">
    <property type="entry name" value="ABC_TRANSPORTER_2"/>
    <property type="match status" value="1"/>
</dbReference>
<dbReference type="InterPro" id="IPR050763">
    <property type="entry name" value="ABC_transporter_ATP-binding"/>
</dbReference>
<evidence type="ECO:0000256" key="4">
    <source>
        <dbReference type="ARBA" id="ARBA00022840"/>
    </source>
</evidence>
<comment type="caution">
    <text evidence="6">The sequence shown here is derived from an EMBL/GenBank/DDBJ whole genome shotgun (WGS) entry which is preliminary data.</text>
</comment>
<evidence type="ECO:0000256" key="1">
    <source>
        <dbReference type="ARBA" id="ARBA00005417"/>
    </source>
</evidence>
<dbReference type="Proteomes" id="UP001556617">
    <property type="component" value="Unassembled WGS sequence"/>
</dbReference>
<reference evidence="6 7" key="1">
    <citation type="submission" date="2024-07" db="EMBL/GenBank/DDBJ databases">
        <authorList>
            <person name="Yun M."/>
        </authorList>
    </citation>
    <scope>NUCLEOTIDE SEQUENCE [LARGE SCALE GENOMIC DNA]</scope>
    <source>
        <strain evidence="6 7">MS01</strain>
    </source>
</reference>
<dbReference type="InterPro" id="IPR017871">
    <property type="entry name" value="ABC_transporter-like_CS"/>
</dbReference>